<evidence type="ECO:0000256" key="1">
    <source>
        <dbReference type="SAM" id="MobiDB-lite"/>
    </source>
</evidence>
<feature type="region of interest" description="Disordered" evidence="1">
    <location>
        <begin position="1"/>
        <end position="41"/>
    </location>
</feature>
<gene>
    <name evidence="2" type="ORF">HYDPIDRAFT_171678</name>
</gene>
<reference evidence="2 3" key="1">
    <citation type="submission" date="2014-04" db="EMBL/GenBank/DDBJ databases">
        <title>Evolutionary Origins and Diversification of the Mycorrhizal Mutualists.</title>
        <authorList>
            <consortium name="DOE Joint Genome Institute"/>
            <consortium name="Mycorrhizal Genomics Consortium"/>
            <person name="Kohler A."/>
            <person name="Kuo A."/>
            <person name="Nagy L.G."/>
            <person name="Floudas D."/>
            <person name="Copeland A."/>
            <person name="Barry K.W."/>
            <person name="Cichocki N."/>
            <person name="Veneault-Fourrey C."/>
            <person name="LaButti K."/>
            <person name="Lindquist E.A."/>
            <person name="Lipzen A."/>
            <person name="Lundell T."/>
            <person name="Morin E."/>
            <person name="Murat C."/>
            <person name="Riley R."/>
            <person name="Ohm R."/>
            <person name="Sun H."/>
            <person name="Tunlid A."/>
            <person name="Henrissat B."/>
            <person name="Grigoriev I.V."/>
            <person name="Hibbett D.S."/>
            <person name="Martin F."/>
        </authorList>
    </citation>
    <scope>NUCLEOTIDE SEQUENCE [LARGE SCALE GENOMIC DNA]</scope>
    <source>
        <strain evidence="2 3">MD-312</strain>
    </source>
</reference>
<protein>
    <submittedName>
        <fullName evidence="2">Uncharacterized protein</fullName>
    </submittedName>
</protein>
<dbReference type="Proteomes" id="UP000053820">
    <property type="component" value="Unassembled WGS sequence"/>
</dbReference>
<evidence type="ECO:0000313" key="2">
    <source>
        <dbReference type="EMBL" id="KIJ57467.1"/>
    </source>
</evidence>
<evidence type="ECO:0000313" key="3">
    <source>
        <dbReference type="Proteomes" id="UP000053820"/>
    </source>
</evidence>
<feature type="non-terminal residue" evidence="2">
    <location>
        <position position="1"/>
    </location>
</feature>
<proteinExistence type="predicted"/>
<sequence>SQNKSDTEGEGDRGGEGEQHGGAKTGGDRAGEGVQPNEIATLHNEEIREKVICEKEFRSGLLIDSIMQPFLNKILGQVPGTAWAQYSLCPNGQLHRDKVLTDTALKHWVTVNNESDAVALTMLKIGQVTEPNIVTDDFIPYFDCLKPVVSKLYSVIHNSQNSSNQLMHQAVRDILLEGFVMIEEDKSWGPFKDTLGYRLLQLHVGSKCKLPSYATVGYEEDNYWNVYPSSYVLHEILDFMALHMCFLKYFQKWTIRLKAPPTKIVIDTADASQRHQGQC</sequence>
<name>A0A0C2KJB5_9AGAM</name>
<organism evidence="2 3">
    <name type="scientific">Hydnomerulius pinastri MD-312</name>
    <dbReference type="NCBI Taxonomy" id="994086"/>
    <lineage>
        <taxon>Eukaryota</taxon>
        <taxon>Fungi</taxon>
        <taxon>Dikarya</taxon>
        <taxon>Basidiomycota</taxon>
        <taxon>Agaricomycotina</taxon>
        <taxon>Agaricomycetes</taxon>
        <taxon>Agaricomycetidae</taxon>
        <taxon>Boletales</taxon>
        <taxon>Boletales incertae sedis</taxon>
        <taxon>Leucogyrophana</taxon>
    </lineage>
</organism>
<dbReference type="HOGENOM" id="CLU_999464_0_0_1"/>
<dbReference type="AlphaFoldDB" id="A0A0C2KJB5"/>
<feature type="compositionally biased region" description="Basic and acidic residues" evidence="1">
    <location>
        <begin position="1"/>
        <end position="31"/>
    </location>
</feature>
<dbReference type="OrthoDB" id="2690863at2759"/>
<dbReference type="EMBL" id="KN840373">
    <property type="protein sequence ID" value="KIJ57467.1"/>
    <property type="molecule type" value="Genomic_DNA"/>
</dbReference>
<keyword evidence="3" id="KW-1185">Reference proteome</keyword>
<accession>A0A0C2KJB5</accession>